<name>A0A645CCA1_9ZZZZ</name>
<accession>A0A645CCA1</accession>
<dbReference type="AlphaFoldDB" id="A0A645CCA1"/>
<proteinExistence type="predicted"/>
<protein>
    <submittedName>
        <fullName evidence="1">Uncharacterized protein</fullName>
    </submittedName>
</protein>
<gene>
    <name evidence="1" type="ORF">SDC9_121506</name>
</gene>
<sequence length="162" mass="17026">MDAELGHGGDGKGTDVQRRALGMGNPVLLDLHQCADGLHKVLLGNARHAQALLRVVHAAGVAVRAKELNFTLGGAIGLQALKALLRIVEHHGGGLQGEGGIGHNAGIVPALALGVVHNKHVVGKGLSEAQLRLVRRLCLGGSRLRDLDVQHLKFSLTFILNR</sequence>
<organism evidence="1">
    <name type="scientific">bioreactor metagenome</name>
    <dbReference type="NCBI Taxonomy" id="1076179"/>
    <lineage>
        <taxon>unclassified sequences</taxon>
        <taxon>metagenomes</taxon>
        <taxon>ecological metagenomes</taxon>
    </lineage>
</organism>
<dbReference type="EMBL" id="VSSQ01026021">
    <property type="protein sequence ID" value="MPM74518.1"/>
    <property type="molecule type" value="Genomic_DNA"/>
</dbReference>
<reference evidence="1" key="1">
    <citation type="submission" date="2019-08" db="EMBL/GenBank/DDBJ databases">
        <authorList>
            <person name="Kucharzyk K."/>
            <person name="Murdoch R.W."/>
            <person name="Higgins S."/>
            <person name="Loffler F."/>
        </authorList>
    </citation>
    <scope>NUCLEOTIDE SEQUENCE</scope>
</reference>
<comment type="caution">
    <text evidence="1">The sequence shown here is derived from an EMBL/GenBank/DDBJ whole genome shotgun (WGS) entry which is preliminary data.</text>
</comment>
<evidence type="ECO:0000313" key="1">
    <source>
        <dbReference type="EMBL" id="MPM74518.1"/>
    </source>
</evidence>